<proteinExistence type="predicted"/>
<dbReference type="InterPro" id="IPR015996">
    <property type="entry name" value="UCP028451"/>
</dbReference>
<reference evidence="1" key="1">
    <citation type="submission" date="2020-10" db="EMBL/GenBank/DDBJ databases">
        <authorList>
            <person name="Gilroy R."/>
        </authorList>
    </citation>
    <scope>NUCLEOTIDE SEQUENCE</scope>
    <source>
        <strain evidence="1">15467</strain>
    </source>
</reference>
<dbReference type="Proteomes" id="UP000823635">
    <property type="component" value="Unassembled WGS sequence"/>
</dbReference>
<dbReference type="PANTHER" id="PTHR36452:SF1">
    <property type="entry name" value="DUF2461 DOMAIN-CONTAINING PROTEIN"/>
    <property type="match status" value="1"/>
</dbReference>
<name>A0A9D9DLQ2_9BACT</name>
<evidence type="ECO:0000313" key="1">
    <source>
        <dbReference type="EMBL" id="MBO8429372.1"/>
    </source>
</evidence>
<dbReference type="InterPro" id="IPR012808">
    <property type="entry name" value="CHP02453"/>
</dbReference>
<organism evidence="1 2">
    <name type="scientific">Candidatus Egerieousia excrementavium</name>
    <dbReference type="NCBI Taxonomy" id="2840778"/>
    <lineage>
        <taxon>Bacteria</taxon>
        <taxon>Pseudomonadati</taxon>
        <taxon>Bacteroidota</taxon>
        <taxon>Bacteroidia</taxon>
        <taxon>Bacteroidales</taxon>
        <taxon>Candidatus Egerieousia</taxon>
    </lineage>
</organism>
<dbReference type="PIRSF" id="PIRSF028451">
    <property type="entry name" value="UCP028451"/>
    <property type="match status" value="1"/>
</dbReference>
<dbReference type="AlphaFoldDB" id="A0A9D9DLQ2"/>
<sequence length="232" mass="26934">MKRVYDFLCRLKENNNREWFNANKAEYLQVQAVFNDFAASLIKKIGQWDSDIKDSALSLKDCTYRIYRDIRFSRDKSPYKTHIGAYICKGGKKSQYAGYYFHVEPVWEDGNGFRGGPLLAAGLYRPDAKIVKSIRDEIYVNGYTFLDAIDQAKGFKLDGDVLKKLPQGFNDVRQEWGGLIRQKEFGLFMPISEEVLFGGNDRLLEYVNMHFKNCCRYNKLINMAVDYALEEC</sequence>
<dbReference type="PANTHER" id="PTHR36452">
    <property type="entry name" value="CHROMOSOME 12, WHOLE GENOME SHOTGUN SEQUENCE"/>
    <property type="match status" value="1"/>
</dbReference>
<dbReference type="Pfam" id="PF09365">
    <property type="entry name" value="DUF2461"/>
    <property type="match status" value="1"/>
</dbReference>
<accession>A0A9D9DLQ2</accession>
<reference evidence="1" key="2">
    <citation type="journal article" date="2021" name="PeerJ">
        <title>Extensive microbial diversity within the chicken gut microbiome revealed by metagenomics and culture.</title>
        <authorList>
            <person name="Gilroy R."/>
            <person name="Ravi A."/>
            <person name="Getino M."/>
            <person name="Pursley I."/>
            <person name="Horton D.L."/>
            <person name="Alikhan N.F."/>
            <person name="Baker D."/>
            <person name="Gharbi K."/>
            <person name="Hall N."/>
            <person name="Watson M."/>
            <person name="Adriaenssens E.M."/>
            <person name="Foster-Nyarko E."/>
            <person name="Jarju S."/>
            <person name="Secka A."/>
            <person name="Antonio M."/>
            <person name="Oren A."/>
            <person name="Chaudhuri R.R."/>
            <person name="La Ragione R."/>
            <person name="Hildebrand F."/>
            <person name="Pallen M.J."/>
        </authorList>
    </citation>
    <scope>NUCLEOTIDE SEQUENCE</scope>
    <source>
        <strain evidence="1">15467</strain>
    </source>
</reference>
<protein>
    <submittedName>
        <fullName evidence="1">DUF2461 domain-containing protein</fullName>
    </submittedName>
</protein>
<gene>
    <name evidence="1" type="ORF">IAC68_05540</name>
</gene>
<dbReference type="EMBL" id="JADINB010000125">
    <property type="protein sequence ID" value="MBO8429372.1"/>
    <property type="molecule type" value="Genomic_DNA"/>
</dbReference>
<evidence type="ECO:0000313" key="2">
    <source>
        <dbReference type="Proteomes" id="UP000823635"/>
    </source>
</evidence>
<comment type="caution">
    <text evidence="1">The sequence shown here is derived from an EMBL/GenBank/DDBJ whole genome shotgun (WGS) entry which is preliminary data.</text>
</comment>
<dbReference type="NCBIfam" id="TIGR02453">
    <property type="entry name" value="TIGR02453 family protein"/>
    <property type="match status" value="1"/>
</dbReference>